<dbReference type="EMBL" id="AB812021">
    <property type="protein sequence ID" value="BAQ01043.1"/>
    <property type="molecule type" value="Genomic_DNA"/>
</dbReference>
<keyword evidence="3 5" id="KW-1133">Transmembrane helix</keyword>
<feature type="transmembrane region" description="Helical" evidence="5">
    <location>
        <begin position="119"/>
        <end position="140"/>
    </location>
</feature>
<evidence type="ECO:0000256" key="4">
    <source>
        <dbReference type="ARBA" id="ARBA00023136"/>
    </source>
</evidence>
<feature type="transmembrane region" description="Helical" evidence="5">
    <location>
        <begin position="251"/>
        <end position="270"/>
    </location>
</feature>
<reference evidence="7" key="1">
    <citation type="submission" date="2007-11" db="EMBL/GenBank/DDBJ databases">
        <title>Structure and genetics of Shigella O-antigens.</title>
        <authorList>
            <person name="Liu B."/>
            <person name="Knirel Y.A."/>
            <person name="Feng L."/>
            <person name="Perepelov A.V."/>
            <person name="Senchenkova S.N."/>
            <person name="Wang Q."/>
            <person name="Reeves P.R."/>
            <person name="Wang L."/>
        </authorList>
    </citation>
    <scope>NUCLEOTIDE SEQUENCE</scope>
</reference>
<feature type="transmembrane region" description="Helical" evidence="5">
    <location>
        <begin position="226"/>
        <end position="244"/>
    </location>
</feature>
<dbReference type="Pfam" id="PF04932">
    <property type="entry name" value="Wzy_C"/>
    <property type="match status" value="1"/>
</dbReference>
<keyword evidence="4 5" id="KW-0472">Membrane</keyword>
<evidence type="ECO:0000313" key="8">
    <source>
        <dbReference type="EMBL" id="BAQ01043.1"/>
    </source>
</evidence>
<accession>B7SFZ0</accession>
<feature type="transmembrane region" description="Helical" evidence="5">
    <location>
        <begin position="85"/>
        <end position="107"/>
    </location>
</feature>
<organism evidence="7">
    <name type="scientific">Escherichia coli</name>
    <dbReference type="NCBI Taxonomy" id="562"/>
    <lineage>
        <taxon>Bacteria</taxon>
        <taxon>Pseudomonadati</taxon>
        <taxon>Pseudomonadota</taxon>
        <taxon>Gammaproteobacteria</taxon>
        <taxon>Enterobacterales</taxon>
        <taxon>Enterobacteriaceae</taxon>
        <taxon>Escherichia</taxon>
    </lineage>
</organism>
<dbReference type="PATRIC" id="fig|562.10501.peg.2422"/>
<feature type="transmembrane region" description="Helical" evidence="5">
    <location>
        <begin position="176"/>
        <end position="196"/>
    </location>
</feature>
<feature type="transmembrane region" description="Helical" evidence="5">
    <location>
        <begin position="31"/>
        <end position="48"/>
    </location>
</feature>
<name>B7SFZ0_ECOLX</name>
<feature type="domain" description="O-antigen ligase-related" evidence="6">
    <location>
        <begin position="208"/>
        <end position="350"/>
    </location>
</feature>
<gene>
    <name evidence="7" type="primary">wzy</name>
</gene>
<evidence type="ECO:0000256" key="3">
    <source>
        <dbReference type="ARBA" id="ARBA00022989"/>
    </source>
</evidence>
<dbReference type="InterPro" id="IPR007016">
    <property type="entry name" value="O-antigen_ligase-rel_domated"/>
</dbReference>
<reference evidence="8" key="2">
    <citation type="journal article" date="2014" name="DNA Res.">
        <title>A complete view of the genetic diversity of the Escherichia coli O-antigen biosynthesis gene cluster.</title>
        <authorList>
            <person name="Iguchi A."/>
            <person name="Iyoda S."/>
            <person name="Kikuchi T."/>
            <person name="Ogura Y."/>
            <person name="Katsura K."/>
            <person name="Ohnishi M."/>
            <person name="Hayashi T."/>
            <person name="Thomson N.R."/>
        </authorList>
    </citation>
    <scope>NUCLEOTIDE SEQUENCE</scope>
    <source>
        <strain evidence="8">Bi7327-41</strain>
    </source>
</reference>
<feature type="transmembrane region" description="Helical" evidence="5">
    <location>
        <begin position="60"/>
        <end position="79"/>
    </location>
</feature>
<keyword evidence="2 5" id="KW-0812">Transmembrane</keyword>
<dbReference type="EMBL" id="EU289392">
    <property type="protein sequence ID" value="ABZ79721.1"/>
    <property type="molecule type" value="Genomic_DNA"/>
</dbReference>
<feature type="transmembrane region" description="Helical" evidence="5">
    <location>
        <begin position="203"/>
        <end position="220"/>
    </location>
</feature>
<evidence type="ECO:0000256" key="2">
    <source>
        <dbReference type="ARBA" id="ARBA00022692"/>
    </source>
</evidence>
<sequence length="430" mass="49360">MLAWAPKLLLLFFLLSGLIKAISLYININLNYVFIPLLILASLFYMLINRTIKMKAQGACFIFFFSISAILFLVNNIVVNNVYTQLQLMLAVTIQYIFPIIIICLAGSGKLKLDIFDSLINIITKLTFLSLLIFGLCVMYDSKMVEEFYSQLYNHGLIINPFQTSEEGITLRFSGIFSSGFILASYCCFAIIYYYFNKSVNRIKFAFLFVGFVIMVVLTYNRNGMLAFAVTSLFIMIHTYLRRYYLTLANLYYVFLIGILFIAPSFILYFGGDIQNSYSSIDYSAFTKLSTLFSRIDAWLQVLNINDVSRLLFGSGLVQGLGEDDMNFYVDNGYLYLLHQSGLIALVLYIATWSYMFISLSKNLKKRRNHNFVSVDEINICLLLILVSFTLALLNNLFFEPVFLILVLMKCVTVNNKSSSIYEKNEQTYE</sequence>
<protein>
    <submittedName>
        <fullName evidence="8">O-antigen polymerase</fullName>
    </submittedName>
    <submittedName>
        <fullName evidence="7">Wzy</fullName>
    </submittedName>
</protein>
<feature type="transmembrane region" description="Helical" evidence="5">
    <location>
        <begin position="334"/>
        <end position="358"/>
    </location>
</feature>
<evidence type="ECO:0000313" key="7">
    <source>
        <dbReference type="EMBL" id="ABZ79721.1"/>
    </source>
</evidence>
<evidence type="ECO:0000256" key="5">
    <source>
        <dbReference type="SAM" id="Phobius"/>
    </source>
</evidence>
<feature type="transmembrane region" description="Helical" evidence="5">
    <location>
        <begin position="378"/>
        <end position="399"/>
    </location>
</feature>
<evidence type="ECO:0000259" key="6">
    <source>
        <dbReference type="Pfam" id="PF04932"/>
    </source>
</evidence>
<dbReference type="RefSeq" id="WP_060634342.1">
    <property type="nucleotide sequence ID" value="NZ_CP029164.1"/>
</dbReference>
<proteinExistence type="predicted"/>
<dbReference type="AlphaFoldDB" id="B7SFZ0"/>
<comment type="subcellular location">
    <subcellularLocation>
        <location evidence="1">Membrane</location>
        <topology evidence="1">Multi-pass membrane protein</topology>
    </subcellularLocation>
</comment>
<evidence type="ECO:0000256" key="1">
    <source>
        <dbReference type="ARBA" id="ARBA00004141"/>
    </source>
</evidence>
<dbReference type="GO" id="GO:0016020">
    <property type="term" value="C:membrane"/>
    <property type="evidence" value="ECO:0007669"/>
    <property type="project" value="UniProtKB-SubCell"/>
</dbReference>